<keyword evidence="6 9" id="KW-0687">Ribonucleoprotein</keyword>
<dbReference type="GO" id="GO:0003735">
    <property type="term" value="F:structural constituent of ribosome"/>
    <property type="evidence" value="ECO:0007669"/>
    <property type="project" value="InterPro"/>
</dbReference>
<dbReference type="CTD" id="64960"/>
<dbReference type="InterPro" id="IPR052137">
    <property type="entry name" value="uS15_ribosomal"/>
</dbReference>
<organism evidence="12 13">
    <name type="scientific">Astyanax mexicanus</name>
    <name type="common">Blind cave fish</name>
    <name type="synonym">Astyanax fasciatus mexicanus</name>
    <dbReference type="NCBI Taxonomy" id="7994"/>
    <lineage>
        <taxon>Eukaryota</taxon>
        <taxon>Metazoa</taxon>
        <taxon>Chordata</taxon>
        <taxon>Craniata</taxon>
        <taxon>Vertebrata</taxon>
        <taxon>Euteleostomi</taxon>
        <taxon>Actinopterygii</taxon>
        <taxon>Neopterygii</taxon>
        <taxon>Teleostei</taxon>
        <taxon>Ostariophysi</taxon>
        <taxon>Characiformes</taxon>
        <taxon>Characoidei</taxon>
        <taxon>Acestrorhamphidae</taxon>
        <taxon>Acestrorhamphinae</taxon>
        <taxon>Astyanax</taxon>
    </lineage>
</organism>
<keyword evidence="4 9" id="KW-0689">Ribosomal protein</keyword>
<evidence type="ECO:0000313" key="13">
    <source>
        <dbReference type="Proteomes" id="UP000694621"/>
    </source>
</evidence>
<evidence type="ECO:0000256" key="2">
    <source>
        <dbReference type="ARBA" id="ARBA00008434"/>
    </source>
</evidence>
<dbReference type="HAMAP" id="MF_01343_B">
    <property type="entry name" value="Ribosomal_uS15_B"/>
    <property type="match status" value="1"/>
</dbReference>
<dbReference type="OMA" id="EHLHMHP"/>
<protein>
    <recommendedName>
        <fullName evidence="7">Small ribosomal subunit protein uS15m</fullName>
    </recommendedName>
    <alternativeName>
        <fullName evidence="8">28S ribosomal protein S15, mitochondrial</fullName>
    </alternativeName>
</protein>
<evidence type="ECO:0000256" key="5">
    <source>
        <dbReference type="ARBA" id="ARBA00023128"/>
    </source>
</evidence>
<dbReference type="InterPro" id="IPR009068">
    <property type="entry name" value="uS15_NS1_RNA-bd_sf"/>
</dbReference>
<dbReference type="Gene3D" id="1.10.287.10">
    <property type="entry name" value="S15/NS1, RNA-binding"/>
    <property type="match status" value="1"/>
</dbReference>
<dbReference type="SMART" id="SM01387">
    <property type="entry name" value="Ribosomal_S15"/>
    <property type="match status" value="1"/>
</dbReference>
<name>A0A8B9JQT8_ASTMX</name>
<dbReference type="PANTHER" id="PTHR46685">
    <property type="entry name" value="28S RIBOSOMAL PROTEIN S15, MITOCHONDRIAL"/>
    <property type="match status" value="1"/>
</dbReference>
<dbReference type="Proteomes" id="UP000694621">
    <property type="component" value="Unplaced"/>
</dbReference>
<evidence type="ECO:0000256" key="8">
    <source>
        <dbReference type="ARBA" id="ARBA00035528"/>
    </source>
</evidence>
<gene>
    <name evidence="12" type="primary">mrps15</name>
    <name evidence="11" type="synonym">MRPS15</name>
    <name evidence="11" type="ORF">AMEX_G8754</name>
</gene>
<dbReference type="GO" id="GO:0032543">
    <property type="term" value="P:mitochondrial translation"/>
    <property type="evidence" value="ECO:0007669"/>
    <property type="project" value="TreeGrafter"/>
</dbReference>
<dbReference type="InterPro" id="IPR000589">
    <property type="entry name" value="Ribosomal_uS15"/>
</dbReference>
<evidence type="ECO:0000313" key="12">
    <source>
        <dbReference type="Ensembl" id="ENSAMXP00005025577.1"/>
    </source>
</evidence>
<dbReference type="InterPro" id="IPR005290">
    <property type="entry name" value="Ribosomal_uS15_bac-type"/>
</dbReference>
<keyword evidence="3" id="KW-0809">Transit peptide</keyword>
<evidence type="ECO:0000313" key="11">
    <source>
        <dbReference type="EMBL" id="KAG9276440.1"/>
    </source>
</evidence>
<dbReference type="GeneID" id="103032749"/>
<dbReference type="Ensembl" id="ENSAMXT00005028184.1">
    <property type="protein sequence ID" value="ENSAMXP00005025577.1"/>
    <property type="gene ID" value="ENSAMXG00005012948.1"/>
</dbReference>
<proteinExistence type="inferred from homology"/>
<evidence type="ECO:0000256" key="7">
    <source>
        <dbReference type="ARBA" id="ARBA00035249"/>
    </source>
</evidence>
<accession>A0A8B9JQT8</accession>
<sequence length="256" mass="29365">MLLKNTVIASAALLRTRAAAFSSRSGMSVSPGQVYSNLSRTRTPGSNEILTSQAVRQYARAARRKPEFQSQLQDLSPSMLKHEYASVPVANTVDDVVKKLLSLEFASHSEKLRLKKEQLIEKVQKDVNDRSSTEVKVAMLTAQIRNFQEHLHKHPKDKANKRWMLMSIDRRNKILKVLRKTHYESFEKVCQELGITYTFPQEYYRRTTQRWLAKKALCIKVFKEVQKQKAEQRNKMKLNQQNNEAPSTTGATGTAV</sequence>
<reference evidence="11 14" key="1">
    <citation type="submission" date="2021-07" db="EMBL/GenBank/DDBJ databases">
        <authorList>
            <person name="Imarazene B."/>
            <person name="Zahm M."/>
            <person name="Klopp C."/>
            <person name="Cabau C."/>
            <person name="Beille S."/>
            <person name="Jouanno E."/>
            <person name="Castinel A."/>
            <person name="Lluch J."/>
            <person name="Gil L."/>
            <person name="Kuchtly C."/>
            <person name="Lopez Roques C."/>
            <person name="Donnadieu C."/>
            <person name="Parrinello H."/>
            <person name="Journot L."/>
            <person name="Du K."/>
            <person name="Schartl M."/>
            <person name="Retaux S."/>
            <person name="Guiguen Y."/>
        </authorList>
    </citation>
    <scope>NUCLEOTIDE SEQUENCE [LARGE SCALE GENOMIC DNA]</scope>
    <source>
        <strain evidence="11">Pach_M1</strain>
        <tissue evidence="11">Testis</tissue>
    </source>
</reference>
<dbReference type="SUPFAM" id="SSF47060">
    <property type="entry name" value="S15/NS1 RNA-binding domain"/>
    <property type="match status" value="1"/>
</dbReference>
<dbReference type="KEGG" id="amex:103032749"/>
<evidence type="ECO:0000256" key="1">
    <source>
        <dbReference type="ARBA" id="ARBA00004173"/>
    </source>
</evidence>
<feature type="region of interest" description="Disordered" evidence="10">
    <location>
        <begin position="232"/>
        <end position="256"/>
    </location>
</feature>
<evidence type="ECO:0000256" key="3">
    <source>
        <dbReference type="ARBA" id="ARBA00022946"/>
    </source>
</evidence>
<dbReference type="Proteomes" id="UP000752171">
    <property type="component" value="Unassembled WGS sequence"/>
</dbReference>
<dbReference type="PANTHER" id="PTHR46685:SF1">
    <property type="entry name" value="SMALL RIBOSOMAL SUBUNIT PROTEIN US15M"/>
    <property type="match status" value="1"/>
</dbReference>
<dbReference type="EMBL" id="JAICCE010000006">
    <property type="protein sequence ID" value="KAG9276440.1"/>
    <property type="molecule type" value="Genomic_DNA"/>
</dbReference>
<reference evidence="12" key="2">
    <citation type="submission" date="2025-05" db="UniProtKB">
        <authorList>
            <consortium name="Ensembl"/>
        </authorList>
    </citation>
    <scope>IDENTIFICATION</scope>
</reference>
<evidence type="ECO:0000256" key="9">
    <source>
        <dbReference type="RuleBase" id="RU003919"/>
    </source>
</evidence>
<dbReference type="CDD" id="cd00353">
    <property type="entry name" value="Ribosomal_S15p_S13e"/>
    <property type="match status" value="1"/>
</dbReference>
<feature type="compositionally biased region" description="Polar residues" evidence="10">
    <location>
        <begin position="237"/>
        <end position="256"/>
    </location>
</feature>
<dbReference type="GO" id="GO:0003723">
    <property type="term" value="F:RNA binding"/>
    <property type="evidence" value="ECO:0007669"/>
    <property type="project" value="TreeGrafter"/>
</dbReference>
<dbReference type="Pfam" id="PF00312">
    <property type="entry name" value="Ribosomal_S15"/>
    <property type="match status" value="1"/>
</dbReference>
<keyword evidence="5" id="KW-0496">Mitochondrion</keyword>
<dbReference type="NCBIfam" id="TIGR00952">
    <property type="entry name" value="S15_bact"/>
    <property type="match status" value="1"/>
</dbReference>
<evidence type="ECO:0000256" key="4">
    <source>
        <dbReference type="ARBA" id="ARBA00022980"/>
    </source>
</evidence>
<evidence type="ECO:0000256" key="6">
    <source>
        <dbReference type="ARBA" id="ARBA00023274"/>
    </source>
</evidence>
<dbReference type="OrthoDB" id="441444at2759"/>
<dbReference type="AlphaFoldDB" id="A0A8B9JQT8"/>
<evidence type="ECO:0000313" key="14">
    <source>
        <dbReference type="Proteomes" id="UP000752171"/>
    </source>
</evidence>
<comment type="similarity">
    <text evidence="2 9">Belongs to the universal ribosomal protein uS15 family.</text>
</comment>
<comment type="subcellular location">
    <subcellularLocation>
        <location evidence="1">Mitochondrion</location>
    </subcellularLocation>
</comment>
<evidence type="ECO:0000256" key="10">
    <source>
        <dbReference type="SAM" id="MobiDB-lite"/>
    </source>
</evidence>
<dbReference type="GO" id="GO:0005763">
    <property type="term" value="C:mitochondrial small ribosomal subunit"/>
    <property type="evidence" value="ECO:0007669"/>
    <property type="project" value="TreeGrafter"/>
</dbReference>